<reference evidence="2" key="1">
    <citation type="submission" date="2023-01" db="EMBL/GenBank/DDBJ databases">
        <title>Genome assembly of the deep-sea coral Lophelia pertusa.</title>
        <authorList>
            <person name="Herrera S."/>
            <person name="Cordes E."/>
        </authorList>
    </citation>
    <scope>NUCLEOTIDE SEQUENCE</scope>
    <source>
        <strain evidence="2">USNM1676648</strain>
        <tissue evidence="2">Polyp</tissue>
    </source>
</reference>
<dbReference type="EMBL" id="MU826829">
    <property type="protein sequence ID" value="KAJ7373974.1"/>
    <property type="molecule type" value="Genomic_DNA"/>
</dbReference>
<keyword evidence="1" id="KW-1133">Transmembrane helix</keyword>
<keyword evidence="3" id="KW-1185">Reference proteome</keyword>
<dbReference type="OrthoDB" id="5990443at2759"/>
<dbReference type="Proteomes" id="UP001163046">
    <property type="component" value="Unassembled WGS sequence"/>
</dbReference>
<keyword evidence="1" id="KW-0472">Membrane</keyword>
<dbReference type="Gene3D" id="1.20.1440.80">
    <property type="entry name" value="Gap junction channel protein cysteine-rich domain"/>
    <property type="match status" value="1"/>
</dbReference>
<accession>A0A9W9Z5Y2</accession>
<feature type="transmembrane region" description="Helical" evidence="1">
    <location>
        <begin position="78"/>
        <end position="103"/>
    </location>
</feature>
<dbReference type="InterPro" id="IPR038359">
    <property type="entry name" value="Connexin_N_sf"/>
</dbReference>
<evidence type="ECO:0000256" key="1">
    <source>
        <dbReference type="SAM" id="Phobius"/>
    </source>
</evidence>
<gene>
    <name evidence="2" type="ORF">OS493_009302</name>
</gene>
<comment type="caution">
    <text evidence="2">The sequence shown here is derived from an EMBL/GenBank/DDBJ whole genome shotgun (WGS) entry which is preliminary data.</text>
</comment>
<proteinExistence type="predicted"/>
<organism evidence="2 3">
    <name type="scientific">Desmophyllum pertusum</name>
    <dbReference type="NCBI Taxonomy" id="174260"/>
    <lineage>
        <taxon>Eukaryota</taxon>
        <taxon>Metazoa</taxon>
        <taxon>Cnidaria</taxon>
        <taxon>Anthozoa</taxon>
        <taxon>Hexacorallia</taxon>
        <taxon>Scleractinia</taxon>
        <taxon>Caryophylliina</taxon>
        <taxon>Caryophylliidae</taxon>
        <taxon>Desmophyllum</taxon>
    </lineage>
</organism>
<protein>
    <submittedName>
        <fullName evidence="2">Uncharacterized protein</fullName>
    </submittedName>
</protein>
<dbReference type="AlphaFoldDB" id="A0A9W9Z5Y2"/>
<keyword evidence="1" id="KW-0812">Transmembrane</keyword>
<sequence length="185" mass="21286">MENSESRSDFSCEVKSESVDLVRGKVFRAIREAIQQIRYSCLCLRGNRYAANSSGNIQNTTQSALYECHNQRATNKTFWTFAVSLVNGVIALLILIEVICIFARARKGKKFMEDSQFWKDHLKSEQRRISRFIKSYRNSIIQDTEKLPGFRSPYQPNPGEGEGTKHATLDQMYTNLILHPKQSEI</sequence>
<evidence type="ECO:0000313" key="2">
    <source>
        <dbReference type="EMBL" id="KAJ7373974.1"/>
    </source>
</evidence>
<evidence type="ECO:0000313" key="3">
    <source>
        <dbReference type="Proteomes" id="UP001163046"/>
    </source>
</evidence>
<name>A0A9W9Z5Y2_9CNID</name>